<dbReference type="AlphaFoldDB" id="A0A929KVX3"/>
<dbReference type="EMBL" id="JADFFL010000001">
    <property type="protein sequence ID" value="MBE9660878.1"/>
    <property type="molecule type" value="Genomic_DNA"/>
</dbReference>
<organism evidence="1 2">
    <name type="scientific">Mucilaginibacter myungsuensis</name>
    <dbReference type="NCBI Taxonomy" id="649104"/>
    <lineage>
        <taxon>Bacteria</taxon>
        <taxon>Pseudomonadati</taxon>
        <taxon>Bacteroidota</taxon>
        <taxon>Sphingobacteriia</taxon>
        <taxon>Sphingobacteriales</taxon>
        <taxon>Sphingobacteriaceae</taxon>
        <taxon>Mucilaginibacter</taxon>
    </lineage>
</organism>
<dbReference type="RefSeq" id="WP_194110066.1">
    <property type="nucleotide sequence ID" value="NZ_JADFFL010000001.1"/>
</dbReference>
<evidence type="ECO:0000313" key="1">
    <source>
        <dbReference type="EMBL" id="MBE9660878.1"/>
    </source>
</evidence>
<dbReference type="Proteomes" id="UP000622475">
    <property type="component" value="Unassembled WGS sequence"/>
</dbReference>
<evidence type="ECO:0000313" key="2">
    <source>
        <dbReference type="Proteomes" id="UP000622475"/>
    </source>
</evidence>
<comment type="caution">
    <text evidence="1">The sequence shown here is derived from an EMBL/GenBank/DDBJ whole genome shotgun (WGS) entry which is preliminary data.</text>
</comment>
<protein>
    <submittedName>
        <fullName evidence="1">Uncharacterized protein</fullName>
    </submittedName>
</protein>
<gene>
    <name evidence="1" type="ORF">IRJ16_03200</name>
</gene>
<reference evidence="1" key="1">
    <citation type="submission" date="2020-10" db="EMBL/GenBank/DDBJ databases">
        <title>Mucilaginibacter mali sp. nov., isolated from rhizosphere soil of apple orchard.</title>
        <authorList>
            <person name="Lee J.-S."/>
            <person name="Kim H.S."/>
            <person name="Kim J.-S."/>
        </authorList>
    </citation>
    <scope>NUCLEOTIDE SEQUENCE</scope>
    <source>
        <strain evidence="1">KCTC 22746</strain>
    </source>
</reference>
<name>A0A929KVX3_9SPHI</name>
<sequence>MKANDQISYYCFTKTCPVSVYACDSVEVVDLPFTEETLTTEHRCEFCNHRLVSAVDIELKQAMAKKPVGSRLIKYAVKV</sequence>
<accession>A0A929KVX3</accession>
<proteinExistence type="predicted"/>
<keyword evidence="2" id="KW-1185">Reference proteome</keyword>